<organism evidence="2 3">
    <name type="scientific">Paenibacillus ehimensis</name>
    <dbReference type="NCBI Taxonomy" id="79264"/>
    <lineage>
        <taxon>Bacteria</taxon>
        <taxon>Bacillati</taxon>
        <taxon>Bacillota</taxon>
        <taxon>Bacilli</taxon>
        <taxon>Bacillales</taxon>
        <taxon>Paenibacillaceae</taxon>
        <taxon>Paenibacillus</taxon>
    </lineage>
</organism>
<comment type="caution">
    <text evidence="2">The sequence shown here is derived from an EMBL/GenBank/DDBJ whole genome shotgun (WGS) entry which is preliminary data.</text>
</comment>
<dbReference type="Pfam" id="PF14080">
    <property type="entry name" value="DUF4261"/>
    <property type="match status" value="1"/>
</dbReference>
<accession>A0ABT8V7B2</accession>
<dbReference type="RefSeq" id="WP_302878082.1">
    <property type="nucleotide sequence ID" value="NZ_JAUMKJ010000010.1"/>
</dbReference>
<feature type="domain" description="DUF4261" evidence="1">
    <location>
        <begin position="301"/>
        <end position="374"/>
    </location>
</feature>
<name>A0ABT8V7B2_9BACL</name>
<sequence length="376" mass="41563">MTTQQQAAMQSMIDWLSDERELGRKPSKIEIAGEFDLHDMHYYIFKYKKTLLGKWLLGVCGGYENSSDTEHCGHIFSEMQPYDPATAKQEAIAMVEMIREYWMQQAAAIEAAQQEGDAEAQDDSSGSGIFNGFVLLNSSECDLDQVKENLLQDWNISCSPAEGEGEPAEEKEGILVFEVDGFTAALSFVDAPIPNGEAEHYAQGNYLWREAADITKTHVAQMIVAVFTRSGSPLDSGRLYTKLAASCLKLPNAIGLYSSGTVFQPELFLEMAEMMKSDDAFPLLNLVHVGLVGTETGLNGYTCGLKSFGKDEIEVLDSQTSPAELRDFLFDISSYIVEHNVTLRDGETIGFSAEQKLPITRSEGVYVNGESLKIKY</sequence>
<evidence type="ECO:0000259" key="1">
    <source>
        <dbReference type="Pfam" id="PF14080"/>
    </source>
</evidence>
<gene>
    <name evidence="2" type="ORF">Q3C12_09955</name>
</gene>
<dbReference type="EMBL" id="JAUMKJ010000010">
    <property type="protein sequence ID" value="MDO3677321.1"/>
    <property type="molecule type" value="Genomic_DNA"/>
</dbReference>
<keyword evidence="3" id="KW-1185">Reference proteome</keyword>
<evidence type="ECO:0000313" key="2">
    <source>
        <dbReference type="EMBL" id="MDO3677321.1"/>
    </source>
</evidence>
<dbReference type="Proteomes" id="UP001168883">
    <property type="component" value="Unassembled WGS sequence"/>
</dbReference>
<evidence type="ECO:0000313" key="3">
    <source>
        <dbReference type="Proteomes" id="UP001168883"/>
    </source>
</evidence>
<dbReference type="InterPro" id="IPR025357">
    <property type="entry name" value="DUF4261"/>
</dbReference>
<protein>
    <submittedName>
        <fullName evidence="2">DUF4261 domain-containing protein</fullName>
    </submittedName>
</protein>
<reference evidence="2" key="1">
    <citation type="submission" date="2023-07" db="EMBL/GenBank/DDBJ databases">
        <authorList>
            <person name="Aktuganov G."/>
            <person name="Boyko T."/>
            <person name="Delegan Y."/>
            <person name="Galimzianova N."/>
            <person name="Gilvanova E."/>
            <person name="Korobov V."/>
            <person name="Kuzmina L."/>
            <person name="Melentiev A."/>
            <person name="Milman P."/>
            <person name="Ryabova A."/>
            <person name="Stupak E."/>
            <person name="Yasakov T."/>
            <person name="Zharikova N."/>
            <person name="Zhurenko E."/>
        </authorList>
    </citation>
    <scope>NUCLEOTIDE SEQUENCE</scope>
    <source>
        <strain evidence="2">IB-739</strain>
    </source>
</reference>
<proteinExistence type="predicted"/>